<dbReference type="InterPro" id="IPR029058">
    <property type="entry name" value="AB_hydrolase_fold"/>
</dbReference>
<dbReference type="EMBL" id="CP103300">
    <property type="protein sequence ID" value="UYM16989.1"/>
    <property type="molecule type" value="Genomic_DNA"/>
</dbReference>
<organism evidence="1 2">
    <name type="scientific">Endozoicomonas euniceicola</name>
    <dbReference type="NCBI Taxonomy" id="1234143"/>
    <lineage>
        <taxon>Bacteria</taxon>
        <taxon>Pseudomonadati</taxon>
        <taxon>Pseudomonadota</taxon>
        <taxon>Gammaproteobacteria</taxon>
        <taxon>Oceanospirillales</taxon>
        <taxon>Endozoicomonadaceae</taxon>
        <taxon>Endozoicomonas</taxon>
    </lineage>
</organism>
<accession>A0ABY6GX88</accession>
<name>A0ABY6GX88_9GAMM</name>
<evidence type="ECO:0008006" key="3">
    <source>
        <dbReference type="Google" id="ProtNLM"/>
    </source>
</evidence>
<proteinExistence type="predicted"/>
<protein>
    <recommendedName>
        <fullName evidence="3">Fungal lipase-like domain-containing protein</fullName>
    </recommendedName>
</protein>
<evidence type="ECO:0000313" key="2">
    <source>
        <dbReference type="Proteomes" id="UP001163255"/>
    </source>
</evidence>
<evidence type="ECO:0000313" key="1">
    <source>
        <dbReference type="EMBL" id="UYM16989.1"/>
    </source>
</evidence>
<gene>
    <name evidence="1" type="ORF">NX720_03425</name>
</gene>
<keyword evidence="2" id="KW-1185">Reference proteome</keyword>
<dbReference type="SUPFAM" id="SSF53474">
    <property type="entry name" value="alpha/beta-Hydrolases"/>
    <property type="match status" value="1"/>
</dbReference>
<reference evidence="1" key="1">
    <citation type="submission" date="2022-10" db="EMBL/GenBank/DDBJ databases">
        <title>Completed Genome Sequence of two octocoral isolated bacterium, Endozoicomonas euniceicola EF212T and Endozoicomonas gorgoniicola PS125T.</title>
        <authorList>
            <person name="Chiou Y.-J."/>
            <person name="Chen Y.-H."/>
        </authorList>
    </citation>
    <scope>NUCLEOTIDE SEQUENCE</scope>
    <source>
        <strain evidence="1">EF212</strain>
    </source>
</reference>
<sequence length="291" mass="30206">MRRSGFSRAAVRRPPRIDPTLANAHLASFPYHQDVNQLPPGYVLNPVIASQITESARKLPGGEELSFISTSHAASSNSGPGASASTSKAITFITSKSGLVAYVIEGGGAYNLIFGGTTSGATAGDLTQRSMANLRHTMSQWAANIKNGLGGLPKCYTEAQLLLAALIKHTAYSGSKAAVYGHSLGGGMATYAAASLSTESCNIAATGFCSAELGNAAIEAIKANRTEESTAAAISKINHLLIAGDPVSSVGRVVPRLQHVGDVTKIDHIPGVSNPVKIHDQFMSSISFHFS</sequence>
<dbReference type="Pfam" id="PF26363">
    <property type="entry name" value="Phospholipase-like"/>
    <property type="match status" value="1"/>
</dbReference>
<dbReference type="Gene3D" id="3.40.50.1820">
    <property type="entry name" value="alpha/beta hydrolase"/>
    <property type="match status" value="1"/>
</dbReference>
<dbReference type="Proteomes" id="UP001163255">
    <property type="component" value="Chromosome"/>
</dbReference>
<dbReference type="RefSeq" id="WP_262599388.1">
    <property type="nucleotide sequence ID" value="NZ_CP103300.1"/>
</dbReference>